<evidence type="ECO:0000256" key="6">
    <source>
        <dbReference type="SAM" id="MobiDB-lite"/>
    </source>
</evidence>
<comment type="caution">
    <text evidence="9">The sequence shown here is derived from an EMBL/GenBank/DDBJ whole genome shotgun (WGS) entry which is preliminary data.</text>
</comment>
<feature type="region of interest" description="Disordered" evidence="6">
    <location>
        <begin position="152"/>
        <end position="175"/>
    </location>
</feature>
<keyword evidence="10" id="KW-1185">Reference proteome</keyword>
<dbReference type="PROSITE" id="PS50090">
    <property type="entry name" value="MYB_LIKE"/>
    <property type="match status" value="1"/>
</dbReference>
<dbReference type="PANTHER" id="PTHR44191:SF45">
    <property type="entry name" value="TRANSCRIPTION FACTOR MYB1R1-LIKE"/>
    <property type="match status" value="1"/>
</dbReference>
<keyword evidence="2" id="KW-0805">Transcription regulation</keyword>
<evidence type="ECO:0000256" key="4">
    <source>
        <dbReference type="ARBA" id="ARBA00023163"/>
    </source>
</evidence>
<proteinExistence type="predicted"/>
<feature type="compositionally biased region" description="Low complexity" evidence="6">
    <location>
        <begin position="161"/>
        <end position="175"/>
    </location>
</feature>
<dbReference type="PANTHER" id="PTHR44191">
    <property type="entry name" value="TRANSCRIPTION FACTOR KUA1"/>
    <property type="match status" value="1"/>
</dbReference>
<comment type="subcellular location">
    <subcellularLocation>
        <location evidence="1">Nucleus</location>
    </subcellularLocation>
</comment>
<dbReference type="FunFam" id="1.10.10.60:FF:000009">
    <property type="entry name" value="transcription factor MYB1R1"/>
    <property type="match status" value="1"/>
</dbReference>
<accession>A0A9Q1QPB3</accession>
<feature type="domain" description="HTH myb-type" evidence="8">
    <location>
        <begin position="89"/>
        <end position="145"/>
    </location>
</feature>
<dbReference type="Pfam" id="PF00249">
    <property type="entry name" value="Myb_DNA-binding"/>
    <property type="match status" value="1"/>
</dbReference>
<dbReference type="PROSITE" id="PS51294">
    <property type="entry name" value="HTH_MYB"/>
    <property type="match status" value="1"/>
</dbReference>
<dbReference type="GO" id="GO:0005634">
    <property type="term" value="C:nucleus"/>
    <property type="evidence" value="ECO:0007669"/>
    <property type="project" value="UniProtKB-SubCell"/>
</dbReference>
<evidence type="ECO:0000259" key="8">
    <source>
        <dbReference type="PROSITE" id="PS51294"/>
    </source>
</evidence>
<evidence type="ECO:0000256" key="5">
    <source>
        <dbReference type="ARBA" id="ARBA00023242"/>
    </source>
</evidence>
<keyword evidence="4" id="KW-0804">Transcription</keyword>
<dbReference type="AlphaFoldDB" id="A0A9Q1QPB3"/>
<evidence type="ECO:0000256" key="1">
    <source>
        <dbReference type="ARBA" id="ARBA00004123"/>
    </source>
</evidence>
<evidence type="ECO:0000259" key="7">
    <source>
        <dbReference type="PROSITE" id="PS50090"/>
    </source>
</evidence>
<dbReference type="SUPFAM" id="SSF46689">
    <property type="entry name" value="Homeodomain-like"/>
    <property type="match status" value="1"/>
</dbReference>
<dbReference type="GO" id="GO:0009739">
    <property type="term" value="P:response to gibberellin"/>
    <property type="evidence" value="ECO:0007669"/>
    <property type="project" value="TreeGrafter"/>
</dbReference>
<evidence type="ECO:0000313" key="9">
    <source>
        <dbReference type="EMBL" id="KAJ8449174.1"/>
    </source>
</evidence>
<evidence type="ECO:0000256" key="3">
    <source>
        <dbReference type="ARBA" id="ARBA00023125"/>
    </source>
</evidence>
<feature type="domain" description="Myb-like" evidence="7">
    <location>
        <begin position="89"/>
        <end position="141"/>
    </location>
</feature>
<dbReference type="Proteomes" id="UP001153076">
    <property type="component" value="Unassembled WGS sequence"/>
</dbReference>
<dbReference type="InterPro" id="IPR001005">
    <property type="entry name" value="SANT/Myb"/>
</dbReference>
<organism evidence="9 10">
    <name type="scientific">Carnegiea gigantea</name>
    <dbReference type="NCBI Taxonomy" id="171969"/>
    <lineage>
        <taxon>Eukaryota</taxon>
        <taxon>Viridiplantae</taxon>
        <taxon>Streptophyta</taxon>
        <taxon>Embryophyta</taxon>
        <taxon>Tracheophyta</taxon>
        <taxon>Spermatophyta</taxon>
        <taxon>Magnoliopsida</taxon>
        <taxon>eudicotyledons</taxon>
        <taxon>Gunneridae</taxon>
        <taxon>Pentapetalae</taxon>
        <taxon>Caryophyllales</taxon>
        <taxon>Cactineae</taxon>
        <taxon>Cactaceae</taxon>
        <taxon>Cactoideae</taxon>
        <taxon>Echinocereeae</taxon>
        <taxon>Carnegiea</taxon>
    </lineage>
</organism>
<reference evidence="9" key="1">
    <citation type="submission" date="2022-04" db="EMBL/GenBank/DDBJ databases">
        <title>Carnegiea gigantea Genome sequencing and assembly v2.</title>
        <authorList>
            <person name="Copetti D."/>
            <person name="Sanderson M.J."/>
            <person name="Burquez A."/>
            <person name="Wojciechowski M.F."/>
        </authorList>
    </citation>
    <scope>NUCLEOTIDE SEQUENCE</scope>
    <source>
        <strain evidence="9">SGP5-SGP5p</strain>
        <tissue evidence="9">Aerial part</tissue>
    </source>
</reference>
<dbReference type="CDD" id="cd00167">
    <property type="entry name" value="SANT"/>
    <property type="match status" value="1"/>
</dbReference>
<keyword evidence="5" id="KW-0539">Nucleus</keyword>
<feature type="region of interest" description="Disordered" evidence="6">
    <location>
        <begin position="1"/>
        <end position="32"/>
    </location>
</feature>
<dbReference type="GO" id="GO:0009723">
    <property type="term" value="P:response to ethylene"/>
    <property type="evidence" value="ECO:0007669"/>
    <property type="project" value="TreeGrafter"/>
</dbReference>
<protein>
    <submittedName>
        <fullName evidence="9">Uncharacterized protein</fullName>
    </submittedName>
</protein>
<sequence length="225" mass="25533">MVKETASRCTKNKKTNTDRNLRMPSCAKNSSSKNDKGILKLFGVEIWIERKRDSEEAMKKSLRTANLGNDNHESVAHHCPPDGCVSDSDARKKAKPWTKKEHQLFLVGLEKLGKGEWKAIAENYVRTGTSTQVASHAQKYFLRLAAPDEKKKRRRSVFDTPLQQPAAQQHQKAPSPAAFDNLELRFWHTNDDNPIYLNQVPGPSKLSDVQSKHIALLYTPTNQRM</sequence>
<gene>
    <name evidence="9" type="ORF">Cgig2_027176</name>
</gene>
<dbReference type="EMBL" id="JAKOGI010000024">
    <property type="protein sequence ID" value="KAJ8449174.1"/>
    <property type="molecule type" value="Genomic_DNA"/>
</dbReference>
<dbReference type="SMART" id="SM00717">
    <property type="entry name" value="SANT"/>
    <property type="match status" value="1"/>
</dbReference>
<dbReference type="InterPro" id="IPR009057">
    <property type="entry name" value="Homeodomain-like_sf"/>
</dbReference>
<dbReference type="Gene3D" id="1.10.10.60">
    <property type="entry name" value="Homeodomain-like"/>
    <property type="match status" value="1"/>
</dbReference>
<keyword evidence="3" id="KW-0238">DNA-binding</keyword>
<evidence type="ECO:0000256" key="2">
    <source>
        <dbReference type="ARBA" id="ARBA00023015"/>
    </source>
</evidence>
<dbReference type="InterPro" id="IPR006447">
    <property type="entry name" value="Myb_dom_plants"/>
</dbReference>
<dbReference type="NCBIfam" id="TIGR01557">
    <property type="entry name" value="myb_SHAQKYF"/>
    <property type="match status" value="1"/>
</dbReference>
<dbReference type="OrthoDB" id="118550at2759"/>
<name>A0A9Q1QPB3_9CARY</name>
<feature type="region of interest" description="Disordered" evidence="6">
    <location>
        <begin position="68"/>
        <end position="87"/>
    </location>
</feature>
<evidence type="ECO:0000313" key="10">
    <source>
        <dbReference type="Proteomes" id="UP001153076"/>
    </source>
</evidence>
<dbReference type="GO" id="GO:0003677">
    <property type="term" value="F:DNA binding"/>
    <property type="evidence" value="ECO:0007669"/>
    <property type="project" value="UniProtKB-KW"/>
</dbReference>
<dbReference type="InterPro" id="IPR052245">
    <property type="entry name" value="Plant_Stress_Dev_TF"/>
</dbReference>
<dbReference type="InterPro" id="IPR017930">
    <property type="entry name" value="Myb_dom"/>
</dbReference>
<feature type="compositionally biased region" description="Basic and acidic residues" evidence="6">
    <location>
        <begin position="70"/>
        <end position="80"/>
    </location>
</feature>
<dbReference type="GO" id="GO:0006355">
    <property type="term" value="P:regulation of DNA-templated transcription"/>
    <property type="evidence" value="ECO:0007669"/>
    <property type="project" value="UniProtKB-ARBA"/>
</dbReference>